<dbReference type="Proteomes" id="UP001499930">
    <property type="component" value="Unassembled WGS sequence"/>
</dbReference>
<sequence length="49" mass="4677">MTENGTPRAARPALTALAARTALTGPGAVTGRARPGPDTRSGTGTGGTG</sequence>
<protein>
    <submittedName>
        <fullName evidence="2">Uncharacterized protein</fullName>
    </submittedName>
</protein>
<evidence type="ECO:0000313" key="2">
    <source>
        <dbReference type="EMBL" id="GAA2991812.1"/>
    </source>
</evidence>
<keyword evidence="3" id="KW-1185">Reference proteome</keyword>
<feature type="region of interest" description="Disordered" evidence="1">
    <location>
        <begin position="20"/>
        <end position="49"/>
    </location>
</feature>
<gene>
    <name evidence="2" type="ORF">GCM10017559_09940</name>
</gene>
<comment type="caution">
    <text evidence="2">The sequence shown here is derived from an EMBL/GenBank/DDBJ whole genome shotgun (WGS) entry which is preliminary data.</text>
</comment>
<dbReference type="EMBL" id="BAAAWD010000006">
    <property type="protein sequence ID" value="GAA2991812.1"/>
    <property type="molecule type" value="Genomic_DNA"/>
</dbReference>
<reference evidence="2 3" key="1">
    <citation type="journal article" date="2019" name="Int. J. Syst. Evol. Microbiol.">
        <title>The Global Catalogue of Microorganisms (GCM) 10K type strain sequencing project: providing services to taxonomists for standard genome sequencing and annotation.</title>
        <authorList>
            <consortium name="The Broad Institute Genomics Platform"/>
            <consortium name="The Broad Institute Genome Sequencing Center for Infectious Disease"/>
            <person name="Wu L."/>
            <person name="Ma J."/>
        </authorList>
    </citation>
    <scope>NUCLEOTIDE SEQUENCE [LARGE SCALE GENOMIC DNA]</scope>
    <source>
        <strain evidence="2 3">JCM 3106</strain>
    </source>
</reference>
<evidence type="ECO:0000313" key="3">
    <source>
        <dbReference type="Proteomes" id="UP001499930"/>
    </source>
</evidence>
<evidence type="ECO:0000256" key="1">
    <source>
        <dbReference type="SAM" id="MobiDB-lite"/>
    </source>
</evidence>
<accession>A0ABN3XU57</accession>
<dbReference type="RefSeq" id="WP_344888957.1">
    <property type="nucleotide sequence ID" value="NZ_BAAAWD010000006.1"/>
</dbReference>
<proteinExistence type="predicted"/>
<name>A0ABN3XU57_9ACTN</name>
<organism evidence="2 3">
    <name type="scientific">Streptosporangium longisporum</name>
    <dbReference type="NCBI Taxonomy" id="46187"/>
    <lineage>
        <taxon>Bacteria</taxon>
        <taxon>Bacillati</taxon>
        <taxon>Actinomycetota</taxon>
        <taxon>Actinomycetes</taxon>
        <taxon>Streptosporangiales</taxon>
        <taxon>Streptosporangiaceae</taxon>
        <taxon>Streptosporangium</taxon>
    </lineage>
</organism>